<dbReference type="GO" id="GO:0005935">
    <property type="term" value="C:cellular bud neck"/>
    <property type="evidence" value="ECO:0007669"/>
    <property type="project" value="TreeGrafter"/>
</dbReference>
<feature type="compositionally biased region" description="Basic and acidic residues" evidence="1">
    <location>
        <begin position="325"/>
        <end position="334"/>
    </location>
</feature>
<keyword evidence="2" id="KW-1133">Transmembrane helix</keyword>
<evidence type="ECO:0000313" key="3">
    <source>
        <dbReference type="EMBL" id="KMM65390.1"/>
    </source>
</evidence>
<keyword evidence="2" id="KW-0812">Transmembrane</keyword>
<feature type="compositionally biased region" description="Polar residues" evidence="1">
    <location>
        <begin position="306"/>
        <end position="319"/>
    </location>
</feature>
<reference evidence="4" key="2">
    <citation type="journal article" date="2009" name="Genome Res.">
        <title>Comparative genomic analyses of the human fungal pathogens Coccidioides and their relatives.</title>
        <authorList>
            <person name="Sharpton T.J."/>
            <person name="Stajich J.E."/>
            <person name="Rounsley S.D."/>
            <person name="Gardner M.J."/>
            <person name="Wortman J.R."/>
            <person name="Jordar V.S."/>
            <person name="Maiti R."/>
            <person name="Kodira C.D."/>
            <person name="Neafsey D.E."/>
            <person name="Zeng Q."/>
            <person name="Hung C.-Y."/>
            <person name="McMahan C."/>
            <person name="Muszewska A."/>
            <person name="Grynberg M."/>
            <person name="Mandel M.A."/>
            <person name="Kellner E.M."/>
            <person name="Barker B.M."/>
            <person name="Galgiani J.N."/>
            <person name="Orbach M.J."/>
            <person name="Kirkland T.N."/>
            <person name="Cole G.T."/>
            <person name="Henn M.R."/>
            <person name="Birren B.W."/>
            <person name="Taylor J.W."/>
        </authorList>
    </citation>
    <scope>NUCLEOTIDE SEQUENCE [LARGE SCALE GENOMIC DNA]</scope>
    <source>
        <strain evidence="4">RMSCC 3488</strain>
    </source>
</reference>
<dbReference type="Proteomes" id="UP000054567">
    <property type="component" value="Unassembled WGS sequence"/>
</dbReference>
<feature type="compositionally biased region" description="Pro residues" evidence="1">
    <location>
        <begin position="113"/>
        <end position="125"/>
    </location>
</feature>
<protein>
    <recommendedName>
        <fullName evidence="5">Fibroin-3</fullName>
    </recommendedName>
</protein>
<evidence type="ECO:0008006" key="5">
    <source>
        <dbReference type="Google" id="ProtNLM"/>
    </source>
</evidence>
<dbReference type="GO" id="GO:0005886">
    <property type="term" value="C:plasma membrane"/>
    <property type="evidence" value="ECO:0007669"/>
    <property type="project" value="TreeGrafter"/>
</dbReference>
<feature type="transmembrane region" description="Helical" evidence="2">
    <location>
        <begin position="38"/>
        <end position="59"/>
    </location>
</feature>
<feature type="compositionally biased region" description="Polar residues" evidence="1">
    <location>
        <begin position="222"/>
        <end position="239"/>
    </location>
</feature>
<keyword evidence="2" id="KW-0472">Membrane</keyword>
<evidence type="ECO:0000256" key="2">
    <source>
        <dbReference type="SAM" id="Phobius"/>
    </source>
</evidence>
<dbReference type="VEuPathDB" id="FungiDB:CPAG_01741"/>
<sequence>MGPVEFTPWHRNDIRALNDVKQTFSSWDSCMAKPYCKWPAIVGIVVGTLVVIGIAWCIISCLCCGYTCCKGCCSCCSCCGGGGGSSGGQRSKYADPPAAYPPPPAPNYGYQPSAPPVYDNPPPPTKNWSPVAQHAQFDVPTQKAVNEDALPHMPSWANATTRRVEDTSQDVEMNQLSPATGQAIGTAGRNHSGYYEVPSQPTSPHFAPDNAYRGTELAGTPASPSNIGIAQTQGFSNQPYRDRSPVHSTGGMFVDTTHPYSRSPNASPPPVQNAYAPYSPHGQQQSGYAVYSPSIPSSPPPPFSSTYGDNNNGRQTPTLLQAGRKPVENSWKDV</sequence>
<reference evidence="4" key="3">
    <citation type="journal article" date="2010" name="Genome Res.">
        <title>Population genomic sequencing of Coccidioides fungi reveals recent hybridization and transposon control.</title>
        <authorList>
            <person name="Neafsey D.E."/>
            <person name="Barker B.M."/>
            <person name="Sharpton T.J."/>
            <person name="Stajich J.E."/>
            <person name="Park D.J."/>
            <person name="Whiston E."/>
            <person name="Hung C.-Y."/>
            <person name="McMahan C."/>
            <person name="White J."/>
            <person name="Sykes S."/>
            <person name="Heiman D."/>
            <person name="Young S."/>
            <person name="Zeng Q."/>
            <person name="Abouelleil A."/>
            <person name="Aftuck L."/>
            <person name="Bessette D."/>
            <person name="Brown A."/>
            <person name="FitzGerald M."/>
            <person name="Lui A."/>
            <person name="Macdonald J.P."/>
            <person name="Priest M."/>
            <person name="Orbach M.J."/>
            <person name="Galgiani J.N."/>
            <person name="Kirkland T.N."/>
            <person name="Cole G.T."/>
            <person name="Birren B.W."/>
            <person name="Henn M.R."/>
            <person name="Taylor J.W."/>
            <person name="Rounsley S.D."/>
        </authorList>
    </citation>
    <scope>NUCLEOTIDE SEQUENCE [LARGE SCALE GENOMIC DNA]</scope>
    <source>
        <strain evidence="4">RMSCC 3488</strain>
    </source>
</reference>
<organism evidence="3 4">
    <name type="scientific">Coccidioides posadasii RMSCC 3488</name>
    <dbReference type="NCBI Taxonomy" id="454284"/>
    <lineage>
        <taxon>Eukaryota</taxon>
        <taxon>Fungi</taxon>
        <taxon>Dikarya</taxon>
        <taxon>Ascomycota</taxon>
        <taxon>Pezizomycotina</taxon>
        <taxon>Eurotiomycetes</taxon>
        <taxon>Eurotiomycetidae</taxon>
        <taxon>Onygenales</taxon>
        <taxon>Onygenaceae</taxon>
        <taxon>Coccidioides</taxon>
    </lineage>
</organism>
<reference evidence="3 4" key="1">
    <citation type="submission" date="2007-06" db="EMBL/GenBank/DDBJ databases">
        <title>The Genome Sequence of Coccidioides posadasii RMSCC_3488.</title>
        <authorList>
            <consortium name="Coccidioides Genome Resources Consortium"/>
            <consortium name="The Broad Institute Genome Sequencing Platform"/>
            <person name="Henn M.R."/>
            <person name="Sykes S."/>
            <person name="Young S."/>
            <person name="Jaffe D."/>
            <person name="Berlin A."/>
            <person name="Alvarez P."/>
            <person name="Butler J."/>
            <person name="Gnerre S."/>
            <person name="Grabherr M."/>
            <person name="Mauceli E."/>
            <person name="Brockman W."/>
            <person name="Kodira C."/>
            <person name="Alvarado L."/>
            <person name="Zeng Q."/>
            <person name="Crawford M."/>
            <person name="Antoine C."/>
            <person name="Devon K."/>
            <person name="Galgiani J."/>
            <person name="Orsborn K."/>
            <person name="Lewis M.L."/>
            <person name="Nusbaum C."/>
            <person name="Galagan J."/>
            <person name="Birren B."/>
        </authorList>
    </citation>
    <scope>NUCLEOTIDE SEQUENCE [LARGE SCALE GENOMIC DNA]</scope>
    <source>
        <strain evidence="3 4">RMSCC 3488</strain>
    </source>
</reference>
<feature type="region of interest" description="Disordered" evidence="1">
    <location>
        <begin position="198"/>
        <end position="334"/>
    </location>
</feature>
<dbReference type="InterPro" id="IPR037504">
    <property type="entry name" value="PSI_induc_2"/>
</dbReference>
<name>A0A0J6F7W8_COCPO</name>
<dbReference type="PANTHER" id="PTHR40018">
    <property type="entry name" value="[PSI+] INDUCTION PROTEIN 2"/>
    <property type="match status" value="1"/>
</dbReference>
<feature type="region of interest" description="Disordered" evidence="1">
    <location>
        <begin position="104"/>
        <end position="130"/>
    </location>
</feature>
<proteinExistence type="predicted"/>
<dbReference type="EMBL" id="DS268109">
    <property type="protein sequence ID" value="KMM65390.1"/>
    <property type="molecule type" value="Genomic_DNA"/>
</dbReference>
<accession>A0A0J6F7W8</accession>
<dbReference type="PANTHER" id="PTHR40018:SF1">
    <property type="entry name" value="[PSI+] INDUCTION PROTEIN 2"/>
    <property type="match status" value="1"/>
</dbReference>
<evidence type="ECO:0000313" key="4">
    <source>
        <dbReference type="Proteomes" id="UP000054567"/>
    </source>
</evidence>
<evidence type="ECO:0000256" key="1">
    <source>
        <dbReference type="SAM" id="MobiDB-lite"/>
    </source>
</evidence>
<dbReference type="AlphaFoldDB" id="A0A0J6F7W8"/>
<gene>
    <name evidence="3" type="ORF">CPAG_01741</name>
</gene>
<dbReference type="OrthoDB" id="5401332at2759"/>